<keyword evidence="4 6" id="KW-1133">Transmembrane helix</keyword>
<gene>
    <name evidence="7" type="ORF">IJ22_32470</name>
</gene>
<organism evidence="7 8">
    <name type="scientific">Paenibacillus naphthalenovorans</name>
    <dbReference type="NCBI Taxonomy" id="162209"/>
    <lineage>
        <taxon>Bacteria</taxon>
        <taxon>Bacillati</taxon>
        <taxon>Bacillota</taxon>
        <taxon>Bacilli</taxon>
        <taxon>Bacillales</taxon>
        <taxon>Paenibacillaceae</taxon>
        <taxon>Paenibacillus</taxon>
    </lineage>
</organism>
<dbReference type="EMBL" id="CP013652">
    <property type="protein sequence ID" value="ALS23608.1"/>
    <property type="molecule type" value="Genomic_DNA"/>
</dbReference>
<evidence type="ECO:0000256" key="5">
    <source>
        <dbReference type="ARBA" id="ARBA00023136"/>
    </source>
</evidence>
<feature type="transmembrane region" description="Helical" evidence="6">
    <location>
        <begin position="225"/>
        <end position="244"/>
    </location>
</feature>
<reference evidence="7 8" key="2">
    <citation type="journal article" date="2016" name="Genome Announc.">
        <title>Complete Genome Sequences of Two Interactive Moderate Thermophiles, Paenibacillus napthalenovorans 32O-Y and Paenibacillus sp. 32O-W.</title>
        <authorList>
            <person name="Butler R.R.III."/>
            <person name="Wang J."/>
            <person name="Stark B.C."/>
            <person name="Pombert J.F."/>
        </authorList>
    </citation>
    <scope>NUCLEOTIDE SEQUENCE [LARGE SCALE GENOMIC DNA]</scope>
    <source>
        <strain evidence="7 8">32O-Y</strain>
    </source>
</reference>
<dbReference type="PANTHER" id="PTHR43701:SF2">
    <property type="entry name" value="MEMBRANE TRANSPORTER PROTEIN YJNA-RELATED"/>
    <property type="match status" value="1"/>
</dbReference>
<sequence length="248" mass="26645">MMIIVTMFVLGVVLGFIGAGGSGFIIAVLVTFFDIPIYHALGTAAAVMFLSVLTGSWSHFREGNLILKQGLFIGLFGSVGSYVGTRMTKIIDPEILMYFTVTALVLSGLMIWLKTRLILEHSAAEEVQLYPLRSSIIGLGNGMISGTFGIGAAPFIQLSLLKWLGYPMFAAAGTTMLVLIPISLAASLGFMQNGFFDSSLFLKVALGTIVGSYIGAKLTKRLPRIILRYGMVVTPVVSAMLLLIHQLD</sequence>
<feature type="transmembrane region" description="Helical" evidence="6">
    <location>
        <begin position="65"/>
        <end position="83"/>
    </location>
</feature>
<evidence type="ECO:0000256" key="6">
    <source>
        <dbReference type="RuleBase" id="RU363041"/>
    </source>
</evidence>
<feature type="transmembrane region" description="Helical" evidence="6">
    <location>
        <begin position="7"/>
        <end position="29"/>
    </location>
</feature>
<evidence type="ECO:0000313" key="7">
    <source>
        <dbReference type="EMBL" id="ALS23608.1"/>
    </source>
</evidence>
<dbReference type="Proteomes" id="UP000061660">
    <property type="component" value="Chromosome"/>
</dbReference>
<dbReference type="PATRIC" id="fig|162209.4.peg.3468"/>
<evidence type="ECO:0000256" key="3">
    <source>
        <dbReference type="ARBA" id="ARBA00022692"/>
    </source>
</evidence>
<comment type="subcellular location">
    <subcellularLocation>
        <location evidence="6">Cell membrane</location>
        <topology evidence="6">Multi-pass membrane protein</topology>
    </subcellularLocation>
    <subcellularLocation>
        <location evidence="1">Membrane</location>
        <topology evidence="1">Multi-pass membrane protein</topology>
    </subcellularLocation>
</comment>
<reference evidence="8" key="1">
    <citation type="submission" date="2015-12" db="EMBL/GenBank/DDBJ databases">
        <title>Complete genome sequences of two moderately thermophilic Paenibacillus species.</title>
        <authorList>
            <person name="Butler R.III."/>
            <person name="Wang J."/>
            <person name="Stark B.C."/>
            <person name="Pombert J.-F."/>
        </authorList>
    </citation>
    <scope>NUCLEOTIDE SEQUENCE [LARGE SCALE GENOMIC DNA]</scope>
    <source>
        <strain evidence="8">32O-Y</strain>
    </source>
</reference>
<dbReference type="RefSeq" id="WP_082660840.1">
    <property type="nucleotide sequence ID" value="NZ_CP013652.1"/>
</dbReference>
<keyword evidence="3 6" id="KW-0812">Transmembrane</keyword>
<protein>
    <recommendedName>
        <fullName evidence="6">Probable membrane transporter protein</fullName>
    </recommendedName>
</protein>
<dbReference type="Pfam" id="PF01925">
    <property type="entry name" value="TauE"/>
    <property type="match status" value="1"/>
</dbReference>
<dbReference type="STRING" id="162209.IJ22_32470"/>
<proteinExistence type="inferred from homology"/>
<feature type="transmembrane region" description="Helical" evidence="6">
    <location>
        <begin position="168"/>
        <end position="188"/>
    </location>
</feature>
<keyword evidence="8" id="KW-1185">Reference proteome</keyword>
<evidence type="ECO:0000313" key="8">
    <source>
        <dbReference type="Proteomes" id="UP000061660"/>
    </source>
</evidence>
<dbReference type="InterPro" id="IPR051598">
    <property type="entry name" value="TSUP/Inactive_protease-like"/>
</dbReference>
<accession>A0A0U2UBM8</accession>
<dbReference type="KEGG" id="pnp:IJ22_32470"/>
<evidence type="ECO:0000256" key="1">
    <source>
        <dbReference type="ARBA" id="ARBA00004141"/>
    </source>
</evidence>
<feature type="transmembrane region" description="Helical" evidence="6">
    <location>
        <begin position="134"/>
        <end position="156"/>
    </location>
</feature>
<keyword evidence="5 6" id="KW-0472">Membrane</keyword>
<keyword evidence="6" id="KW-1003">Cell membrane</keyword>
<dbReference type="AlphaFoldDB" id="A0A0U2UBM8"/>
<dbReference type="InterPro" id="IPR002781">
    <property type="entry name" value="TM_pro_TauE-like"/>
</dbReference>
<evidence type="ECO:0000256" key="4">
    <source>
        <dbReference type="ARBA" id="ARBA00022989"/>
    </source>
</evidence>
<comment type="similarity">
    <text evidence="2 6">Belongs to the 4-toluene sulfonate uptake permease (TSUP) (TC 2.A.102) family.</text>
</comment>
<feature type="transmembrane region" description="Helical" evidence="6">
    <location>
        <begin position="35"/>
        <end position="53"/>
    </location>
</feature>
<dbReference type="PANTHER" id="PTHR43701">
    <property type="entry name" value="MEMBRANE TRANSPORTER PROTEIN MJ0441-RELATED"/>
    <property type="match status" value="1"/>
</dbReference>
<evidence type="ECO:0000256" key="2">
    <source>
        <dbReference type="ARBA" id="ARBA00009142"/>
    </source>
</evidence>
<name>A0A0U2UBM8_9BACL</name>
<feature type="transmembrane region" description="Helical" evidence="6">
    <location>
        <begin position="95"/>
        <end position="113"/>
    </location>
</feature>
<dbReference type="GO" id="GO:0005886">
    <property type="term" value="C:plasma membrane"/>
    <property type="evidence" value="ECO:0007669"/>
    <property type="project" value="UniProtKB-SubCell"/>
</dbReference>